<comment type="similarity">
    <text evidence="1">Belongs to the RecA family.</text>
</comment>
<keyword evidence="2" id="KW-0547">Nucleotide-binding</keyword>
<dbReference type="GO" id="GO:0008094">
    <property type="term" value="F:ATP-dependent activity, acting on DNA"/>
    <property type="evidence" value="ECO:0007669"/>
    <property type="project" value="InterPro"/>
</dbReference>
<dbReference type="Gene3D" id="3.40.50.300">
    <property type="entry name" value="P-loop containing nucleotide triphosphate hydrolases"/>
    <property type="match status" value="1"/>
</dbReference>
<dbReference type="GO" id="GO:0006281">
    <property type="term" value="P:DNA repair"/>
    <property type="evidence" value="ECO:0007669"/>
    <property type="project" value="InterPro"/>
</dbReference>
<organism evidence="6">
    <name type="scientific">uncultured Caudovirales phage</name>
    <dbReference type="NCBI Taxonomy" id="2100421"/>
    <lineage>
        <taxon>Viruses</taxon>
        <taxon>Duplodnaviria</taxon>
        <taxon>Heunggongvirae</taxon>
        <taxon>Uroviricota</taxon>
        <taxon>Caudoviricetes</taxon>
        <taxon>Peduoviridae</taxon>
        <taxon>Maltschvirus</taxon>
        <taxon>Maltschvirus maltsch</taxon>
    </lineage>
</organism>
<name>A0A6J5KSC8_9CAUD</name>
<keyword evidence="3" id="KW-0067">ATP-binding</keyword>
<evidence type="ECO:0000313" key="6">
    <source>
        <dbReference type="EMBL" id="CAB4124821.1"/>
    </source>
</evidence>
<dbReference type="GO" id="GO:0006310">
    <property type="term" value="P:DNA recombination"/>
    <property type="evidence" value="ECO:0007669"/>
    <property type="project" value="UniProtKB-KW"/>
</dbReference>
<proteinExistence type="inferred from homology"/>
<evidence type="ECO:0000256" key="4">
    <source>
        <dbReference type="ARBA" id="ARBA00023172"/>
    </source>
</evidence>
<protein>
    <submittedName>
        <fullName evidence="6">RecA RecA/RadA recombinase</fullName>
    </submittedName>
</protein>
<evidence type="ECO:0000256" key="1">
    <source>
        <dbReference type="ARBA" id="ARBA00009391"/>
    </source>
</evidence>
<dbReference type="InterPro" id="IPR020587">
    <property type="entry name" value="RecA_monomer-monomer_interface"/>
</dbReference>
<dbReference type="GO" id="GO:0003697">
    <property type="term" value="F:single-stranded DNA binding"/>
    <property type="evidence" value="ECO:0007669"/>
    <property type="project" value="InterPro"/>
</dbReference>
<dbReference type="EMBL" id="LR796189">
    <property type="protein sequence ID" value="CAB4124821.1"/>
    <property type="molecule type" value="Genomic_DNA"/>
</dbReference>
<dbReference type="SUPFAM" id="SSF52540">
    <property type="entry name" value="P-loop containing nucleoside triphosphate hydrolases"/>
    <property type="match status" value="1"/>
</dbReference>
<sequence length="372" mass="41157">MSKVIGGWMKKLEGDFAKVASDMPKPSDNVIAISSPSFNWMVGNGGLTEGKAVCFFGPESSGKSLLCQLVLIELQKKHPESIQVLIDAEFSFNRDWFEKLGGDLSRLLVKQTNDPLQIFDWIQKDVLEMLQEGAPINGLMIDSVKSIRYPGDVKAKSTDLSMGGSGAKYLGPALKGLLPVIRTYNITTLLVQQVYEEMDQYKKMNNPYIVPDGRSLKHFCDYMLQVDRIDSKAGRIEEGETMVGGANQVGHKVRVKGKKNRVGAPYRVAEFSLRYDTGIVDTENEIYDLAKSMGIIYHPVSASTGKPNTMMWAFKGYPAIKGEANMKQFITGDQKVLKEAYDACLSADDNMVATRNQTVVSPDIDVEVGEDI</sequence>
<accession>A0A6J5KSC8</accession>
<dbReference type="Pfam" id="PF00154">
    <property type="entry name" value="RecA_N"/>
    <property type="match status" value="1"/>
</dbReference>
<dbReference type="InterPro" id="IPR027417">
    <property type="entry name" value="P-loop_NTPase"/>
</dbReference>
<evidence type="ECO:0000259" key="5">
    <source>
        <dbReference type="PROSITE" id="PS50163"/>
    </source>
</evidence>
<dbReference type="PRINTS" id="PR00142">
    <property type="entry name" value="RECA"/>
</dbReference>
<dbReference type="PANTHER" id="PTHR45900:SF1">
    <property type="entry name" value="MITOCHONDRIAL DNA REPAIR PROTEIN RECA HOMOLOG-RELATED"/>
    <property type="match status" value="1"/>
</dbReference>
<dbReference type="PANTHER" id="PTHR45900">
    <property type="entry name" value="RECA"/>
    <property type="match status" value="1"/>
</dbReference>
<reference evidence="6" key="1">
    <citation type="submission" date="2020-04" db="EMBL/GenBank/DDBJ databases">
        <authorList>
            <person name="Chiriac C."/>
            <person name="Salcher M."/>
            <person name="Ghai R."/>
            <person name="Kavagutti S V."/>
        </authorList>
    </citation>
    <scope>NUCLEOTIDE SEQUENCE</scope>
</reference>
<gene>
    <name evidence="6" type="ORF">UFOVP53_33</name>
</gene>
<feature type="domain" description="RecA family profile 2" evidence="5">
    <location>
        <begin position="201"/>
        <end position="284"/>
    </location>
</feature>
<dbReference type="InterPro" id="IPR049428">
    <property type="entry name" value="RecA-like_N"/>
</dbReference>
<dbReference type="InterPro" id="IPR013765">
    <property type="entry name" value="DNA_recomb/repair_RecA"/>
</dbReference>
<evidence type="ECO:0000256" key="2">
    <source>
        <dbReference type="ARBA" id="ARBA00022741"/>
    </source>
</evidence>
<dbReference type="PROSITE" id="PS50163">
    <property type="entry name" value="RECA_3"/>
    <property type="match status" value="1"/>
</dbReference>
<dbReference type="GO" id="GO:0005524">
    <property type="term" value="F:ATP binding"/>
    <property type="evidence" value="ECO:0007669"/>
    <property type="project" value="UniProtKB-KW"/>
</dbReference>
<keyword evidence="4" id="KW-0233">DNA recombination</keyword>
<evidence type="ECO:0000256" key="3">
    <source>
        <dbReference type="ARBA" id="ARBA00022840"/>
    </source>
</evidence>